<evidence type="ECO:0000313" key="5">
    <source>
        <dbReference type="Proteomes" id="UP000319865"/>
    </source>
</evidence>
<feature type="transmembrane region" description="Helical" evidence="1">
    <location>
        <begin position="177"/>
        <end position="197"/>
    </location>
</feature>
<dbReference type="EMBL" id="VFQE01000001">
    <property type="protein sequence ID" value="TQN42183.1"/>
    <property type="molecule type" value="Genomic_DNA"/>
</dbReference>
<keyword evidence="1" id="KW-0472">Membrane</keyword>
<dbReference type="AlphaFoldDB" id="A0A543PDN5"/>
<dbReference type="PANTHER" id="PTHR40763">
    <property type="entry name" value="MEMBRANE PROTEIN-RELATED"/>
    <property type="match status" value="1"/>
</dbReference>
<keyword evidence="1" id="KW-0812">Transmembrane</keyword>
<keyword evidence="5" id="KW-1185">Reference proteome</keyword>
<dbReference type="Proteomes" id="UP000319865">
    <property type="component" value="Unassembled WGS sequence"/>
</dbReference>
<gene>
    <name evidence="4" type="ORF">FHU33_1577</name>
</gene>
<feature type="domain" description="DUF1707" evidence="2">
    <location>
        <begin position="7"/>
        <end position="59"/>
    </location>
</feature>
<dbReference type="PANTHER" id="PTHR40763:SF4">
    <property type="entry name" value="DUF1707 DOMAIN-CONTAINING PROTEIN"/>
    <property type="match status" value="1"/>
</dbReference>
<sequence length="212" mass="23656">MTDARQMRISDAERQAAAQRIGAAWAEGRLDDTEYDRRMAQAFAAVTYGDLDQLFTDLPGPRPFLPPPQYGPPSPAYRPVPCVRAPVRDRLPTGGVGQVRTTGLQMLLFVVTFGVWGYVYFFQTHDEMKRHTGDGIGGVPALLLSLFFGMASPFLLSHEVGRLHERSGRRKPVSALTALWFFPGIFLLVGPVVWFVLTNRALNDHWRSLGAR</sequence>
<feature type="domain" description="DUF4234" evidence="3">
    <location>
        <begin position="102"/>
        <end position="203"/>
    </location>
</feature>
<evidence type="ECO:0000259" key="2">
    <source>
        <dbReference type="Pfam" id="PF08044"/>
    </source>
</evidence>
<dbReference type="Pfam" id="PF08044">
    <property type="entry name" value="DUF1707"/>
    <property type="match status" value="1"/>
</dbReference>
<organism evidence="4 5">
    <name type="scientific">Blastococcus colisei</name>
    <dbReference type="NCBI Taxonomy" id="1564162"/>
    <lineage>
        <taxon>Bacteria</taxon>
        <taxon>Bacillati</taxon>
        <taxon>Actinomycetota</taxon>
        <taxon>Actinomycetes</taxon>
        <taxon>Geodermatophilales</taxon>
        <taxon>Geodermatophilaceae</taxon>
        <taxon>Blastococcus</taxon>
    </lineage>
</organism>
<dbReference type="RefSeq" id="WP_246063397.1">
    <property type="nucleotide sequence ID" value="NZ_VFQE01000001.1"/>
</dbReference>
<feature type="transmembrane region" description="Helical" evidence="1">
    <location>
        <begin position="135"/>
        <end position="156"/>
    </location>
</feature>
<evidence type="ECO:0000259" key="3">
    <source>
        <dbReference type="Pfam" id="PF14018"/>
    </source>
</evidence>
<evidence type="ECO:0000313" key="4">
    <source>
        <dbReference type="EMBL" id="TQN42183.1"/>
    </source>
</evidence>
<dbReference type="InterPro" id="IPR012551">
    <property type="entry name" value="DUF1707_SHOCT-like"/>
</dbReference>
<dbReference type="InterPro" id="IPR025328">
    <property type="entry name" value="DUF4234"/>
</dbReference>
<keyword evidence="1" id="KW-1133">Transmembrane helix</keyword>
<comment type="caution">
    <text evidence="4">The sequence shown here is derived from an EMBL/GenBank/DDBJ whole genome shotgun (WGS) entry which is preliminary data.</text>
</comment>
<accession>A0A543PDN5</accession>
<dbReference type="Pfam" id="PF14018">
    <property type="entry name" value="DUF4234"/>
    <property type="match status" value="1"/>
</dbReference>
<protein>
    <submittedName>
        <fullName evidence="4">Uncharacterized protein DUF4234</fullName>
    </submittedName>
</protein>
<reference evidence="4 5" key="1">
    <citation type="submission" date="2019-06" db="EMBL/GenBank/DDBJ databases">
        <title>Sequencing the genomes of 1000 actinobacteria strains.</title>
        <authorList>
            <person name="Klenk H.-P."/>
        </authorList>
    </citation>
    <scope>NUCLEOTIDE SEQUENCE [LARGE SCALE GENOMIC DNA]</scope>
    <source>
        <strain evidence="4 5">DSM 46837</strain>
    </source>
</reference>
<proteinExistence type="predicted"/>
<name>A0A543PDN5_9ACTN</name>
<feature type="transmembrane region" description="Helical" evidence="1">
    <location>
        <begin position="106"/>
        <end position="123"/>
    </location>
</feature>
<evidence type="ECO:0000256" key="1">
    <source>
        <dbReference type="SAM" id="Phobius"/>
    </source>
</evidence>